<evidence type="ECO:0000313" key="2">
    <source>
        <dbReference type="Proteomes" id="UP000258379"/>
    </source>
</evidence>
<comment type="caution">
    <text evidence="1">The sequence shown here is derived from an EMBL/GenBank/DDBJ whole genome shotgun (WGS) entry which is preliminary data.</text>
</comment>
<gene>
    <name evidence="1" type="ORF">CG405_06310</name>
</gene>
<protein>
    <submittedName>
        <fullName evidence="1">Uncharacterized protein</fullName>
    </submittedName>
</protein>
<organism evidence="1 2">
    <name type="scientific">Gardnerella vaginalis</name>
    <dbReference type="NCBI Taxonomy" id="2702"/>
    <lineage>
        <taxon>Bacteria</taxon>
        <taxon>Bacillati</taxon>
        <taxon>Actinomycetota</taxon>
        <taxon>Actinomycetes</taxon>
        <taxon>Bifidobacteriales</taxon>
        <taxon>Bifidobacteriaceae</taxon>
        <taxon>Gardnerella</taxon>
    </lineage>
</organism>
<dbReference type="Pfam" id="PF18986">
    <property type="entry name" value="DUF5719"/>
    <property type="match status" value="1"/>
</dbReference>
<sequence>MKSNKNSKNSHRHAEEYASVNLSTRFRRFKLLLLSLLSAAILVSTAVVISYTSPFKHIMDDPIYPNGSVEKQVSSTNFQTVCPTRVSLPDVANYGDSEFQESEGDLKSVARYASFGNVYKSSVHGLKDSGNSKDLVNKSFTNVSNSDDDSKAYFAENNVDKDAQILESNFLNAQSGTGSVASSVSWATNGDLKGLSATSCVSPSMRQNFIIPQISEGVSIRLNSINLSSKPTVVSVKAWSTSRSGAQMNLSTGSTFTVPAHSDSSFNISAAAEKTNGLYIQVSSDQAPVSSFVKVVRSQGLVSKGVDIIQPTSSASKEPVLPGITDGDQVKAYIWSDKSGKLDLYWLDDLGKKSIKEVDLNARQVQVVDLGNAPKGVGAIFAQSTVSTFIMASVERNGKDGQSDIAFVNAVNPMTNSAFVSPLSADETSLYIANGLVDNSHVTINAYDSYGIKVSSKAVDIKPYTVSTIYAKDINPKAIMFTLKSKSGVSFASRIQNNTVNSAGLAGVAWIPSKSLDPNRISVKVRANPAIVK</sequence>
<dbReference type="AlphaFoldDB" id="A0A3E2C8L1"/>
<dbReference type="RefSeq" id="WP_116439902.1">
    <property type="nucleotide sequence ID" value="NZ_CP083172.1"/>
</dbReference>
<reference evidence="1 2" key="1">
    <citation type="submission" date="2017-07" db="EMBL/GenBank/DDBJ databases">
        <title>A comparative genomics approach to explaining the enigmatic role of Gardnerella vaginalis in the vaginal microbiome.</title>
        <authorList>
            <person name="Vancuren S.J."/>
            <person name="Hill J.E."/>
        </authorList>
    </citation>
    <scope>NUCLEOTIDE SEQUENCE [LARGE SCALE GENOMIC DNA]</scope>
    <source>
        <strain evidence="1 2">WP023</strain>
    </source>
</reference>
<evidence type="ECO:0000313" key="1">
    <source>
        <dbReference type="EMBL" id="RFT28072.1"/>
    </source>
</evidence>
<dbReference type="InterPro" id="IPR043777">
    <property type="entry name" value="DUF5719"/>
</dbReference>
<dbReference type="EMBL" id="NNRU01000005">
    <property type="protein sequence ID" value="RFT28072.1"/>
    <property type="molecule type" value="Genomic_DNA"/>
</dbReference>
<proteinExistence type="predicted"/>
<dbReference type="Proteomes" id="UP000258379">
    <property type="component" value="Unassembled WGS sequence"/>
</dbReference>
<name>A0A3E2C8L1_GARVA</name>
<accession>A0A3E2C8L1</accession>